<proteinExistence type="predicted"/>
<dbReference type="HOGENOM" id="CLU_1428051_0_0_1"/>
<reference evidence="2 3" key="1">
    <citation type="journal article" date="2012" name="PLoS Pathog.">
        <title>Comparative pathogenomics reveals horizontally acquired novel virulence genes in fungi infecting cereal hosts.</title>
        <authorList>
            <person name="Gardiner D.M."/>
            <person name="McDonald M.C."/>
            <person name="Covarelli L."/>
            <person name="Solomon P.S."/>
            <person name="Rusu A.G."/>
            <person name="Marshall M."/>
            <person name="Kazan K."/>
            <person name="Chakraborty S."/>
            <person name="McDonald B.A."/>
            <person name="Manners J.M."/>
        </authorList>
    </citation>
    <scope>NUCLEOTIDE SEQUENCE [LARGE SCALE GENOMIC DNA]</scope>
    <source>
        <strain evidence="2 3">CS3096</strain>
    </source>
</reference>
<accession>K3VY50</accession>
<organism evidence="2 3">
    <name type="scientific">Fusarium pseudograminearum (strain CS3096)</name>
    <name type="common">Wheat and barley crown-rot fungus</name>
    <dbReference type="NCBI Taxonomy" id="1028729"/>
    <lineage>
        <taxon>Eukaryota</taxon>
        <taxon>Fungi</taxon>
        <taxon>Dikarya</taxon>
        <taxon>Ascomycota</taxon>
        <taxon>Pezizomycotina</taxon>
        <taxon>Sordariomycetes</taxon>
        <taxon>Hypocreomycetidae</taxon>
        <taxon>Hypocreales</taxon>
        <taxon>Nectriaceae</taxon>
        <taxon>Fusarium</taxon>
    </lineage>
</organism>
<evidence type="ECO:0000256" key="1">
    <source>
        <dbReference type="SAM" id="MobiDB-lite"/>
    </source>
</evidence>
<dbReference type="eggNOG" id="ENOG502R9UY">
    <property type="taxonomic scope" value="Eukaryota"/>
</dbReference>
<evidence type="ECO:0000313" key="2">
    <source>
        <dbReference type="EMBL" id="EKJ70035.1"/>
    </source>
</evidence>
<protein>
    <submittedName>
        <fullName evidence="2">Uncharacterized protein</fullName>
    </submittedName>
</protein>
<dbReference type="EMBL" id="AFNW01000317">
    <property type="protein sequence ID" value="EKJ70035.1"/>
    <property type="molecule type" value="Genomic_DNA"/>
</dbReference>
<name>K3VY50_FUSPC</name>
<feature type="compositionally biased region" description="Polar residues" evidence="1">
    <location>
        <begin position="87"/>
        <end position="104"/>
    </location>
</feature>
<dbReference type="KEGG" id="fpu:FPSE_09772"/>
<feature type="region of interest" description="Disordered" evidence="1">
    <location>
        <begin position="52"/>
        <end position="145"/>
    </location>
</feature>
<feature type="compositionally biased region" description="Basic and acidic residues" evidence="1">
    <location>
        <begin position="71"/>
        <end position="84"/>
    </location>
</feature>
<keyword evidence="3" id="KW-1185">Reference proteome</keyword>
<feature type="compositionally biased region" description="Low complexity" evidence="1">
    <location>
        <begin position="110"/>
        <end position="130"/>
    </location>
</feature>
<evidence type="ECO:0000313" key="3">
    <source>
        <dbReference type="Proteomes" id="UP000007978"/>
    </source>
</evidence>
<dbReference type="GeneID" id="20368389"/>
<dbReference type="RefSeq" id="XP_009261164.1">
    <property type="nucleotide sequence ID" value="XM_009262889.1"/>
</dbReference>
<gene>
    <name evidence="2" type="ORF">FPSE_09772</name>
</gene>
<comment type="caution">
    <text evidence="2">The sequence shown here is derived from an EMBL/GenBank/DDBJ whole genome shotgun (WGS) entry which is preliminary data.</text>
</comment>
<dbReference type="Proteomes" id="UP000007978">
    <property type="component" value="Chromosome 1"/>
</dbReference>
<dbReference type="OrthoDB" id="5106967at2759"/>
<sequence length="190" mass="21617">MPLLSSPSRSFVFLIKLFDYLQQANIYSNKSTHSNLSISEPSTSTKSHIYIFHNTMPPTGPRLHLRGMSNRSDETDQDRSDGKSPRGKSSGNPNTPNRRSTFNPQAEPFTPTTTSPSTDPSSADSSAKKPSVQDQREQLRQINLIEDERDRVDAVGDFIWDQSTRWTDEQLEEEKKALVLEERKQRLGHR</sequence>
<dbReference type="AlphaFoldDB" id="K3VY50"/>